<feature type="transmembrane region" description="Helical" evidence="1">
    <location>
        <begin position="61"/>
        <end position="83"/>
    </location>
</feature>
<gene>
    <name evidence="2" type="ORF">ARY78_12090</name>
    <name evidence="3" type="ORF">CA369_09405</name>
    <name evidence="4" type="ORF">CW845_11360</name>
    <name evidence="8" type="ORF">DYZ80_02195</name>
    <name evidence="5" type="ORF">E5F58_04300</name>
    <name evidence="6" type="ORF">F6515_16780</name>
    <name evidence="7" type="ORF">GHH22_09885</name>
</gene>
<reference evidence="7" key="2">
    <citation type="journal article" date="2018" name="Genome Biol.">
        <title>SKESA: strategic k-mer extension for scrupulous assemblies.</title>
        <authorList>
            <person name="Souvorov A."/>
            <person name="Agarwala R."/>
            <person name="Lipman D.J."/>
        </authorList>
    </citation>
    <scope>NUCLEOTIDE SEQUENCE [LARGE SCALE GENOMIC DNA]</scope>
    <source>
        <strain evidence="7">09CEB371LM</strain>
    </source>
</reference>
<dbReference type="Proteomes" id="UP000272537">
    <property type="component" value="Unassembled WGS sequence"/>
</dbReference>
<dbReference type="EMBL" id="DAAEEB010000006">
    <property type="protein sequence ID" value="HAA8053463.1"/>
    <property type="molecule type" value="Genomic_DNA"/>
</dbReference>
<dbReference type="KEGG" id="lmok:CQ02_02390"/>
<dbReference type="EMBL" id="AALGDA010000194">
    <property type="protein sequence ID" value="ECY9784624.1"/>
    <property type="molecule type" value="Genomic_DNA"/>
</dbReference>
<organism evidence="7">
    <name type="scientific">Listeria monocytogenes</name>
    <dbReference type="NCBI Taxonomy" id="1639"/>
    <lineage>
        <taxon>Bacteria</taxon>
        <taxon>Bacillati</taxon>
        <taxon>Bacillota</taxon>
        <taxon>Bacilli</taxon>
        <taxon>Bacillales</taxon>
        <taxon>Listeriaceae</taxon>
        <taxon>Listeria</taxon>
    </lineage>
</organism>
<reference evidence="5 13" key="4">
    <citation type="submission" date="2019-04" db="EMBL/GenBank/DDBJ databases">
        <authorList>
            <consortium name="GenomeTrakr: Next Generation Sequencing Network for Food Pathogen Tracability"/>
        </authorList>
    </citation>
    <scope>NUCLEOTIDE SEQUENCE [LARGE SCALE GENOMIC DNA]</scope>
    <source>
        <strain evidence="3 14">CFSAN063727</strain>
        <strain evidence="2 10">FDA00007096</strain>
        <strain evidence="5 13">LS1344</strain>
    </source>
</reference>
<dbReference type="Proteomes" id="UP000522199">
    <property type="component" value="Unassembled WGS sequence"/>
</dbReference>
<evidence type="ECO:0000313" key="4">
    <source>
        <dbReference type="EMBL" id="EAG9388082.1"/>
    </source>
</evidence>
<reference evidence="8 9" key="1">
    <citation type="journal article" date="2018" name="BMC Genomics">
        <title>Genes significantly associated with lineage II food isolates of Listeria monocytogenes.</title>
        <authorList>
            <person name="Pirone-Davies C."/>
            <person name="Chen Y."/>
            <person name="Pightling A."/>
            <person name="Ryan G."/>
            <person name="Wang Y."/>
            <person name="Yao K."/>
            <person name="Hoffmann M."/>
            <person name="Allard M.W."/>
        </authorList>
    </citation>
    <scope>NUCLEOTIDE SEQUENCE [LARGE SCALE GENOMIC DNA]</scope>
    <source>
        <strain evidence="8 9">PNUSAL000550</strain>
    </source>
</reference>
<evidence type="ECO:0000313" key="12">
    <source>
        <dbReference type="Proteomes" id="UP000522199"/>
    </source>
</evidence>
<evidence type="ECO:0000313" key="13">
    <source>
        <dbReference type="Proteomes" id="UP000527632"/>
    </source>
</evidence>
<evidence type="ECO:0000256" key="1">
    <source>
        <dbReference type="SAM" id="Phobius"/>
    </source>
</evidence>
<evidence type="ECO:0000313" key="8">
    <source>
        <dbReference type="EMBL" id="RKA06983.1"/>
    </source>
</evidence>
<dbReference type="Proteomes" id="UP000840039">
    <property type="component" value="Unassembled WGS sequence"/>
</dbReference>
<accession>A0A0B8RG05</accession>
<dbReference type="RefSeq" id="WP_003734618.1">
    <property type="nucleotide sequence ID" value="NZ_CADFVC010000014.1"/>
</dbReference>
<evidence type="ECO:0000313" key="5">
    <source>
        <dbReference type="EMBL" id="EAH4241222.1"/>
    </source>
</evidence>
<dbReference type="AlphaFoldDB" id="A0A0B8RG05"/>
<evidence type="ECO:0000313" key="6">
    <source>
        <dbReference type="EMBL" id="ECY9784624.1"/>
    </source>
</evidence>
<proteinExistence type="predicted"/>
<name>A0A0B8RG05_LISMN</name>
<feature type="transmembrane region" description="Helical" evidence="1">
    <location>
        <begin position="95"/>
        <end position="117"/>
    </location>
</feature>
<dbReference type="EMBL" id="QXLS01000005">
    <property type="protein sequence ID" value="RKA06983.1"/>
    <property type="molecule type" value="Genomic_DNA"/>
</dbReference>
<reference evidence="6 11" key="5">
    <citation type="submission" date="2019-09" db="EMBL/GenBank/DDBJ databases">
        <authorList>
            <consortium name="PulseNet: The National Subtyping Network for Foodborne Disease Surveillance"/>
            <person name="Tarr C.L."/>
            <person name="Trees E."/>
            <person name="Katz L.S."/>
            <person name="Carleton-Romer H.A."/>
            <person name="Stroika S."/>
            <person name="Kucerova Z."/>
            <person name="Roache K.F."/>
            <person name="Sabol A.L."/>
            <person name="Besser J."/>
            <person name="Gerner-Smidt P."/>
        </authorList>
    </citation>
    <scope>NUCLEOTIDE SEQUENCE [LARGE SCALE GENOMIC DNA]</scope>
    <source>
        <strain evidence="6 11">PNUSAL005692</strain>
    </source>
</reference>
<keyword evidence="1" id="KW-0812">Transmembrane</keyword>
<feature type="transmembrane region" description="Helical" evidence="1">
    <location>
        <begin position="31"/>
        <end position="55"/>
    </location>
</feature>
<evidence type="ECO:0000313" key="14">
    <source>
        <dbReference type="Proteomes" id="UP000528151"/>
    </source>
</evidence>
<evidence type="ECO:0000313" key="2">
    <source>
        <dbReference type="EMBL" id="EAC5551170.1"/>
    </source>
</evidence>
<evidence type="ECO:0000313" key="7">
    <source>
        <dbReference type="EMBL" id="HAA8053463.1"/>
    </source>
</evidence>
<dbReference type="EMBL" id="AABGUK010000001">
    <property type="protein sequence ID" value="EAH4241222.1"/>
    <property type="molecule type" value="Genomic_DNA"/>
</dbReference>
<sequence length="118" mass="13088">MIEFIIDVSINFITFTICFIPLLLSEKTKGILEIVCASILFAGIMIVGTGIFISSSETLKSYIYVILVVQIIILCIELILVLWSKRKGKSTILSILSAILGIVALGIYIYYVIASFIY</sequence>
<comment type="caution">
    <text evidence="7">The sequence shown here is derived from an EMBL/GenBank/DDBJ whole genome shotgun (WGS) entry which is preliminary data.</text>
</comment>
<reference evidence="4 12" key="3">
    <citation type="submission" date="2019-04" db="EMBL/GenBank/DDBJ databases">
        <authorList>
            <consortium name="GenomeTrakr network: Whole genome sequencing for foodborne pathogen traceback"/>
        </authorList>
    </citation>
    <scope>NUCLEOTIDE SEQUENCE [LARGE SCALE GENOMIC DNA]</scope>
    <source>
        <strain evidence="4 12">CFSAN072474</strain>
    </source>
</reference>
<feature type="transmembrane region" description="Helical" evidence="1">
    <location>
        <begin position="6"/>
        <end position="24"/>
    </location>
</feature>
<reference evidence="7" key="6">
    <citation type="submission" date="2019-10" db="EMBL/GenBank/DDBJ databases">
        <authorList>
            <consortium name="NCBI Pathogen Detection Project"/>
        </authorList>
    </citation>
    <scope>NUCLEOTIDE SEQUENCE</scope>
    <source>
        <strain evidence="7">09CEB371LM</strain>
    </source>
</reference>
<evidence type="ECO:0000313" key="9">
    <source>
        <dbReference type="Proteomes" id="UP000272537"/>
    </source>
</evidence>
<dbReference type="Proteomes" id="UP000528151">
    <property type="component" value="Unassembled WGS sequence"/>
</dbReference>
<dbReference type="EMBL" id="AABEKY010000006">
    <property type="protein sequence ID" value="EAG9388082.1"/>
    <property type="molecule type" value="Genomic_DNA"/>
</dbReference>
<evidence type="ECO:0000313" key="10">
    <source>
        <dbReference type="Proteomes" id="UP000365297"/>
    </source>
</evidence>
<evidence type="ECO:0000313" key="3">
    <source>
        <dbReference type="EMBL" id="EAG4462501.1"/>
    </source>
</evidence>
<dbReference type="Proteomes" id="UP000489121">
    <property type="component" value="Unassembled WGS sequence"/>
</dbReference>
<dbReference type="Proteomes" id="UP000365297">
    <property type="component" value="Unassembled WGS sequence"/>
</dbReference>
<protein>
    <submittedName>
        <fullName evidence="7">Uncharacterized protein</fullName>
    </submittedName>
</protein>
<dbReference type="Proteomes" id="UP000527632">
    <property type="component" value="Unassembled WGS sequence"/>
</dbReference>
<keyword evidence="1" id="KW-0472">Membrane</keyword>
<dbReference type="EMBL" id="AAAIXK010000007">
    <property type="protein sequence ID" value="EAC5551170.1"/>
    <property type="molecule type" value="Genomic_DNA"/>
</dbReference>
<dbReference type="EMBL" id="AABBZO010000009">
    <property type="protein sequence ID" value="EAG4462501.1"/>
    <property type="molecule type" value="Genomic_DNA"/>
</dbReference>
<evidence type="ECO:0000313" key="11">
    <source>
        <dbReference type="Proteomes" id="UP000489121"/>
    </source>
</evidence>
<keyword evidence="1" id="KW-1133">Transmembrane helix</keyword>